<protein>
    <submittedName>
        <fullName evidence="1">Uncharacterized protein</fullName>
    </submittedName>
</protein>
<comment type="caution">
    <text evidence="1">The sequence shown here is derived from an EMBL/GenBank/DDBJ whole genome shotgun (WGS) entry which is preliminary data.</text>
</comment>
<dbReference type="SUPFAM" id="SSF53474">
    <property type="entry name" value="alpha/beta-Hydrolases"/>
    <property type="match status" value="1"/>
</dbReference>
<evidence type="ECO:0000313" key="2">
    <source>
        <dbReference type="Proteomes" id="UP000523614"/>
    </source>
</evidence>
<evidence type="ECO:0000313" key="1">
    <source>
        <dbReference type="EMBL" id="NLF91268.1"/>
    </source>
</evidence>
<dbReference type="Gene3D" id="3.40.50.1820">
    <property type="entry name" value="alpha/beta hydrolase"/>
    <property type="match status" value="1"/>
</dbReference>
<dbReference type="AlphaFoldDB" id="A0A847HCX6"/>
<dbReference type="EMBL" id="JAAYYP010000281">
    <property type="protein sequence ID" value="NLF91268.1"/>
    <property type="molecule type" value="Genomic_DNA"/>
</dbReference>
<accession>A0A847HCX6</accession>
<gene>
    <name evidence="1" type="ORF">GX570_07990</name>
</gene>
<organism evidence="1 2">
    <name type="scientific">Corynebacterium marinum</name>
    <dbReference type="NCBI Taxonomy" id="349751"/>
    <lineage>
        <taxon>Bacteria</taxon>
        <taxon>Bacillati</taxon>
        <taxon>Actinomycetota</taxon>
        <taxon>Actinomycetes</taxon>
        <taxon>Mycobacteriales</taxon>
        <taxon>Corynebacteriaceae</taxon>
        <taxon>Corynebacterium</taxon>
    </lineage>
</organism>
<sequence length="293" mass="31899">MKSRGTVRTVAAVVALLVILLMAVTLLPRLSGSDTCVPTNSRECGCLTEAAELAGITPTDHRTLSPDQRSFHEDSFRHDRTESTYRVFSHGIDWDKPVGVVVRLHGDGAYEYLYSHRLSSCLAAVAASHNMILVQPLTPSEDRTWWTELDTTTDWLEAFYEEEISTMEGVDPDHVWWMGYSGGAELITYGLLPSAGQTVTGGAIMVGGGGAPAKGGHTVPEDRVADLPLHWATGQQDTGEDPREPFDALTAATQGADAYRLQGFSSVSTDFWRNDDHLTIDQVEILNSVLGAH</sequence>
<name>A0A847HCX6_9CORY</name>
<reference evidence="1 2" key="1">
    <citation type="journal article" date="2020" name="Biotechnol. Biofuels">
        <title>New insights from the biogas microbiome by comprehensive genome-resolved metagenomics of nearly 1600 species originating from multiple anaerobic digesters.</title>
        <authorList>
            <person name="Campanaro S."/>
            <person name="Treu L."/>
            <person name="Rodriguez-R L.M."/>
            <person name="Kovalovszki A."/>
            <person name="Ziels R.M."/>
            <person name="Maus I."/>
            <person name="Zhu X."/>
            <person name="Kougias P.G."/>
            <person name="Basile A."/>
            <person name="Luo G."/>
            <person name="Schluter A."/>
            <person name="Konstantinidis K.T."/>
            <person name="Angelidaki I."/>
        </authorList>
    </citation>
    <scope>NUCLEOTIDE SEQUENCE [LARGE SCALE GENOMIC DNA]</scope>
    <source>
        <strain evidence="1">AS06rmzACSIP_235</strain>
    </source>
</reference>
<dbReference type="Proteomes" id="UP000523614">
    <property type="component" value="Unassembled WGS sequence"/>
</dbReference>
<proteinExistence type="predicted"/>
<dbReference type="InterPro" id="IPR029058">
    <property type="entry name" value="AB_hydrolase_fold"/>
</dbReference>